<protein>
    <submittedName>
        <fullName evidence="3">WecB/TagA/CpsF family glycosyltransferase</fullName>
    </submittedName>
</protein>
<gene>
    <name evidence="3" type="ORF">ACFSUC_14180</name>
</gene>
<dbReference type="Pfam" id="PF03808">
    <property type="entry name" value="Glyco_tran_WecG"/>
    <property type="match status" value="1"/>
</dbReference>
<reference evidence="4" key="1">
    <citation type="journal article" date="2019" name="Int. J. Syst. Evol. Microbiol.">
        <title>The Global Catalogue of Microorganisms (GCM) 10K type strain sequencing project: providing services to taxonomists for standard genome sequencing and annotation.</title>
        <authorList>
            <consortium name="The Broad Institute Genomics Platform"/>
            <consortium name="The Broad Institute Genome Sequencing Center for Infectious Disease"/>
            <person name="Wu L."/>
            <person name="Ma J."/>
        </authorList>
    </citation>
    <scope>NUCLEOTIDE SEQUENCE [LARGE SCALE GENOMIC DNA]</scope>
    <source>
        <strain evidence="4">KCTC 33676</strain>
    </source>
</reference>
<comment type="caution">
    <text evidence="3">The sequence shown here is derived from an EMBL/GenBank/DDBJ whole genome shotgun (WGS) entry which is preliminary data.</text>
</comment>
<evidence type="ECO:0000256" key="2">
    <source>
        <dbReference type="ARBA" id="ARBA00022679"/>
    </source>
</evidence>
<dbReference type="PANTHER" id="PTHR34136:SF1">
    <property type="entry name" value="UDP-N-ACETYL-D-MANNOSAMINURONIC ACID TRANSFERASE"/>
    <property type="match status" value="1"/>
</dbReference>
<dbReference type="EMBL" id="JBHUMM010000043">
    <property type="protein sequence ID" value="MFD2672711.1"/>
    <property type="molecule type" value="Genomic_DNA"/>
</dbReference>
<evidence type="ECO:0000313" key="3">
    <source>
        <dbReference type="EMBL" id="MFD2672711.1"/>
    </source>
</evidence>
<dbReference type="InterPro" id="IPR004629">
    <property type="entry name" value="WecG_TagA_CpsF"/>
</dbReference>
<sequence>MKSIQLFGVTFQNYTFSDLLAFMDKQIQAGDSAYVVTCNVDHLMKLRDNEAFQQAYEGAAVIVADGMPVIWASRLLGKPLRQKVSGSDLFNQLGSSIADRGYRLYFLGAGEHIASRAAAKLQETYPGIQIVGCYSPPPRFEYSQAETDKMIQYIRAAKPDIVLVGVGAPKQEIWMSRHFQAYGAPVSIGVGATFDFIAGHRRRAPLWMQRNGLEWLWRLLQEPRRLWRRYLVEDIGFIPMVWKEWRLKRKEEKKYGR</sequence>
<keyword evidence="2" id="KW-0808">Transferase</keyword>
<name>A0ABW5RDE5_9BACL</name>
<evidence type="ECO:0000256" key="1">
    <source>
        <dbReference type="ARBA" id="ARBA00022676"/>
    </source>
</evidence>
<dbReference type="Proteomes" id="UP001597497">
    <property type="component" value="Unassembled WGS sequence"/>
</dbReference>
<dbReference type="PANTHER" id="PTHR34136">
    <property type="match status" value="1"/>
</dbReference>
<proteinExistence type="predicted"/>
<keyword evidence="4" id="KW-1185">Reference proteome</keyword>
<dbReference type="CDD" id="cd06533">
    <property type="entry name" value="Glyco_transf_WecG_TagA"/>
    <property type="match status" value="1"/>
</dbReference>
<evidence type="ECO:0000313" key="4">
    <source>
        <dbReference type="Proteomes" id="UP001597497"/>
    </source>
</evidence>
<organism evidence="3 4">
    <name type="scientific">Marinicrinis sediminis</name>
    <dbReference type="NCBI Taxonomy" id="1652465"/>
    <lineage>
        <taxon>Bacteria</taxon>
        <taxon>Bacillati</taxon>
        <taxon>Bacillota</taxon>
        <taxon>Bacilli</taxon>
        <taxon>Bacillales</taxon>
        <taxon>Paenibacillaceae</taxon>
    </lineage>
</organism>
<keyword evidence="1" id="KW-0328">Glycosyltransferase</keyword>
<dbReference type="RefSeq" id="WP_379930275.1">
    <property type="nucleotide sequence ID" value="NZ_JBHUMM010000043.1"/>
</dbReference>
<accession>A0ABW5RDE5</accession>
<dbReference type="NCBIfam" id="TIGR00696">
    <property type="entry name" value="wecG_tagA_cpsF"/>
    <property type="match status" value="1"/>
</dbReference>